<evidence type="ECO:0000256" key="2">
    <source>
        <dbReference type="ARBA" id="ARBA00023015"/>
    </source>
</evidence>
<dbReference type="SMART" id="SM00993">
    <property type="entry name" value="YL1_C"/>
    <property type="match status" value="1"/>
</dbReference>
<proteinExistence type="predicted"/>
<dbReference type="GO" id="GO:0031011">
    <property type="term" value="C:Ino80 complex"/>
    <property type="evidence" value="ECO:0007669"/>
    <property type="project" value="EnsemblFungi"/>
</dbReference>
<protein>
    <recommendedName>
        <fullName evidence="6">Vps72/YL1 C-terminal domain-containing protein</fullName>
    </recommendedName>
</protein>
<dbReference type="PANTHER" id="PTHR31200">
    <property type="entry name" value="INO80 COMPLEX SUBUNIT C"/>
    <property type="match status" value="1"/>
</dbReference>
<gene>
    <name evidence="7" type="ORF">LIPSTDRAFT_105287</name>
</gene>
<evidence type="ECO:0000259" key="6">
    <source>
        <dbReference type="SMART" id="SM00993"/>
    </source>
</evidence>
<evidence type="ECO:0000256" key="5">
    <source>
        <dbReference type="SAM" id="MobiDB-lite"/>
    </source>
</evidence>
<organism evidence="7 8">
    <name type="scientific">Lipomyces starkeyi NRRL Y-11557</name>
    <dbReference type="NCBI Taxonomy" id="675824"/>
    <lineage>
        <taxon>Eukaryota</taxon>
        <taxon>Fungi</taxon>
        <taxon>Dikarya</taxon>
        <taxon>Ascomycota</taxon>
        <taxon>Saccharomycotina</taxon>
        <taxon>Lipomycetes</taxon>
        <taxon>Lipomycetales</taxon>
        <taxon>Lipomycetaceae</taxon>
        <taxon>Lipomyces</taxon>
    </lineage>
</organism>
<dbReference type="PANTHER" id="PTHR31200:SF1">
    <property type="entry name" value="INO80 COMPLEX SUBUNIT C"/>
    <property type="match status" value="1"/>
</dbReference>
<dbReference type="OrthoDB" id="49520at2759"/>
<evidence type="ECO:0000256" key="4">
    <source>
        <dbReference type="ARBA" id="ARBA00023242"/>
    </source>
</evidence>
<keyword evidence="3" id="KW-0804">Transcription</keyword>
<name>A0A1E3Q686_LIPST</name>
<reference evidence="7 8" key="1">
    <citation type="journal article" date="2016" name="Proc. Natl. Acad. Sci. U.S.A.">
        <title>Comparative genomics of biotechnologically important yeasts.</title>
        <authorList>
            <person name="Riley R."/>
            <person name="Haridas S."/>
            <person name="Wolfe K.H."/>
            <person name="Lopes M.R."/>
            <person name="Hittinger C.T."/>
            <person name="Goeker M."/>
            <person name="Salamov A.A."/>
            <person name="Wisecaver J.H."/>
            <person name="Long T.M."/>
            <person name="Calvey C.H."/>
            <person name="Aerts A.L."/>
            <person name="Barry K.W."/>
            <person name="Choi C."/>
            <person name="Clum A."/>
            <person name="Coughlan A.Y."/>
            <person name="Deshpande S."/>
            <person name="Douglass A.P."/>
            <person name="Hanson S.J."/>
            <person name="Klenk H.-P."/>
            <person name="LaButti K.M."/>
            <person name="Lapidus A."/>
            <person name="Lindquist E.A."/>
            <person name="Lipzen A.M."/>
            <person name="Meier-Kolthoff J.P."/>
            <person name="Ohm R.A."/>
            <person name="Otillar R.P."/>
            <person name="Pangilinan J.L."/>
            <person name="Peng Y."/>
            <person name="Rokas A."/>
            <person name="Rosa C.A."/>
            <person name="Scheuner C."/>
            <person name="Sibirny A.A."/>
            <person name="Slot J.C."/>
            <person name="Stielow J.B."/>
            <person name="Sun H."/>
            <person name="Kurtzman C.P."/>
            <person name="Blackwell M."/>
            <person name="Grigoriev I.V."/>
            <person name="Jeffries T.W."/>
        </authorList>
    </citation>
    <scope>NUCLEOTIDE SEQUENCE [LARGE SCALE GENOMIC DNA]</scope>
    <source>
        <strain evidence="7 8">NRRL Y-11557</strain>
    </source>
</reference>
<keyword evidence="2" id="KW-0805">Transcription regulation</keyword>
<evidence type="ECO:0000256" key="3">
    <source>
        <dbReference type="ARBA" id="ARBA00023163"/>
    </source>
</evidence>
<comment type="subcellular location">
    <subcellularLocation>
        <location evidence="1">Nucleus</location>
    </subcellularLocation>
</comment>
<dbReference type="STRING" id="675824.A0A1E3Q686"/>
<accession>A0A1E3Q686</accession>
<dbReference type="AlphaFoldDB" id="A0A1E3Q686"/>
<dbReference type="Pfam" id="PF08265">
    <property type="entry name" value="YL1_C"/>
    <property type="match status" value="1"/>
</dbReference>
<feature type="region of interest" description="Disordered" evidence="5">
    <location>
        <begin position="43"/>
        <end position="63"/>
    </location>
</feature>
<dbReference type="EMBL" id="KV454295">
    <property type="protein sequence ID" value="ODQ72662.1"/>
    <property type="molecule type" value="Genomic_DNA"/>
</dbReference>
<dbReference type="InterPro" id="IPR013272">
    <property type="entry name" value="Vps72/YL1_C"/>
</dbReference>
<sequence>MLEELSGANAQEGQMHLFYGGELDVYGALRLLGGISVNFGNDLTTAPKPFRNPNAKPPSRRVKNAKQIISDESKRLSSINGPGVVDKPTYINVEAPPSVIPRKWWCDITGLRAPYRMPGSGMRYHNKEVYEVIKQLPPGVDQQYLQLRSANVVLK</sequence>
<feature type="domain" description="Vps72/YL1 C-terminal" evidence="6">
    <location>
        <begin position="104"/>
        <end position="133"/>
    </location>
</feature>
<evidence type="ECO:0000313" key="7">
    <source>
        <dbReference type="EMBL" id="ODQ72662.1"/>
    </source>
</evidence>
<evidence type="ECO:0000256" key="1">
    <source>
        <dbReference type="ARBA" id="ARBA00004123"/>
    </source>
</evidence>
<keyword evidence="8" id="KW-1185">Reference proteome</keyword>
<keyword evidence="4" id="KW-0539">Nucleus</keyword>
<dbReference type="Proteomes" id="UP000094385">
    <property type="component" value="Unassembled WGS sequence"/>
</dbReference>
<dbReference type="GO" id="GO:0006338">
    <property type="term" value="P:chromatin remodeling"/>
    <property type="evidence" value="ECO:0007669"/>
    <property type="project" value="EnsemblFungi"/>
</dbReference>
<dbReference type="GO" id="GO:0034080">
    <property type="term" value="P:CENP-A containing chromatin assembly"/>
    <property type="evidence" value="ECO:0007669"/>
    <property type="project" value="EnsemblFungi"/>
</dbReference>
<dbReference type="InterPro" id="IPR029525">
    <property type="entry name" value="INO80C/Ies6"/>
</dbReference>
<evidence type="ECO:0000313" key="8">
    <source>
        <dbReference type="Proteomes" id="UP000094385"/>
    </source>
</evidence>